<reference evidence="2 3" key="1">
    <citation type="submission" date="2024-01" db="EMBL/GenBank/DDBJ databases">
        <authorList>
            <person name="Waweru B."/>
        </authorList>
    </citation>
    <scope>NUCLEOTIDE SEQUENCE [LARGE SCALE GENOMIC DNA]</scope>
</reference>
<comment type="caution">
    <text evidence="2">The sequence shown here is derived from an EMBL/GenBank/DDBJ whole genome shotgun (WGS) entry which is preliminary data.</text>
</comment>
<dbReference type="EMBL" id="CAWUPB010001194">
    <property type="protein sequence ID" value="CAK7352880.1"/>
    <property type="molecule type" value="Genomic_DNA"/>
</dbReference>
<feature type="region of interest" description="Disordered" evidence="1">
    <location>
        <begin position="1"/>
        <end position="22"/>
    </location>
</feature>
<dbReference type="Proteomes" id="UP001314170">
    <property type="component" value="Unassembled WGS sequence"/>
</dbReference>
<evidence type="ECO:0000313" key="2">
    <source>
        <dbReference type="EMBL" id="CAK7352880.1"/>
    </source>
</evidence>
<gene>
    <name evidence="2" type="ORF">DCAF_LOCUS24447</name>
</gene>
<keyword evidence="3" id="KW-1185">Reference proteome</keyword>
<protein>
    <submittedName>
        <fullName evidence="2">Uncharacterized protein</fullName>
    </submittedName>
</protein>
<name>A0AAV1SN80_9ROSI</name>
<dbReference type="AlphaFoldDB" id="A0AAV1SN80"/>
<evidence type="ECO:0000256" key="1">
    <source>
        <dbReference type="SAM" id="MobiDB-lite"/>
    </source>
</evidence>
<accession>A0AAV1SN80</accession>
<evidence type="ECO:0000313" key="3">
    <source>
        <dbReference type="Proteomes" id="UP001314170"/>
    </source>
</evidence>
<sequence length="96" mass="10695">MPGRRREAQMQLGESDVLEGPENATAPNYAIAASMVFPSKRLMWQVCLGFPDSFAGYNRAMSEVRETCFLFWSSGNIGEQALSNVPYSITVNTFLH</sequence>
<organism evidence="2 3">
    <name type="scientific">Dovyalis caffra</name>
    <dbReference type="NCBI Taxonomy" id="77055"/>
    <lineage>
        <taxon>Eukaryota</taxon>
        <taxon>Viridiplantae</taxon>
        <taxon>Streptophyta</taxon>
        <taxon>Embryophyta</taxon>
        <taxon>Tracheophyta</taxon>
        <taxon>Spermatophyta</taxon>
        <taxon>Magnoliopsida</taxon>
        <taxon>eudicotyledons</taxon>
        <taxon>Gunneridae</taxon>
        <taxon>Pentapetalae</taxon>
        <taxon>rosids</taxon>
        <taxon>fabids</taxon>
        <taxon>Malpighiales</taxon>
        <taxon>Salicaceae</taxon>
        <taxon>Flacourtieae</taxon>
        <taxon>Dovyalis</taxon>
    </lineage>
</organism>
<proteinExistence type="predicted"/>